<evidence type="ECO:0000313" key="1">
    <source>
        <dbReference type="EMBL" id="KAH1082114.1"/>
    </source>
</evidence>
<protein>
    <submittedName>
        <fullName evidence="1">Uncharacterized protein</fullName>
    </submittedName>
</protein>
<dbReference type="EMBL" id="JAIQCV010000007">
    <property type="protein sequence ID" value="KAH1082114.1"/>
    <property type="molecule type" value="Genomic_DNA"/>
</dbReference>
<evidence type="ECO:0000313" key="2">
    <source>
        <dbReference type="Proteomes" id="UP000828251"/>
    </source>
</evidence>
<accession>A0A9D3VHK6</accession>
<gene>
    <name evidence="1" type="ORF">J1N35_021875</name>
</gene>
<dbReference type="AlphaFoldDB" id="A0A9D3VHK6"/>
<proteinExistence type="predicted"/>
<sequence length="132" mass="15068">MIKQIPEFPIKKDLLEFYGHFSSSPTLLSPACSPRSHRSFVGRVAENDDWKWRHYLGLLTGFFRGLQSGEKSIFWKAVVVPFVELSKLAIVGWFFDHSESTPIRSSWSSHSAAIEVTVGIVRPLTHIHRETD</sequence>
<organism evidence="1 2">
    <name type="scientific">Gossypium stocksii</name>
    <dbReference type="NCBI Taxonomy" id="47602"/>
    <lineage>
        <taxon>Eukaryota</taxon>
        <taxon>Viridiplantae</taxon>
        <taxon>Streptophyta</taxon>
        <taxon>Embryophyta</taxon>
        <taxon>Tracheophyta</taxon>
        <taxon>Spermatophyta</taxon>
        <taxon>Magnoliopsida</taxon>
        <taxon>eudicotyledons</taxon>
        <taxon>Gunneridae</taxon>
        <taxon>Pentapetalae</taxon>
        <taxon>rosids</taxon>
        <taxon>malvids</taxon>
        <taxon>Malvales</taxon>
        <taxon>Malvaceae</taxon>
        <taxon>Malvoideae</taxon>
        <taxon>Gossypium</taxon>
    </lineage>
</organism>
<dbReference type="Proteomes" id="UP000828251">
    <property type="component" value="Unassembled WGS sequence"/>
</dbReference>
<reference evidence="1 2" key="1">
    <citation type="journal article" date="2021" name="Plant Biotechnol. J.">
        <title>Multi-omics assisted identification of the key and species-specific regulatory components of drought-tolerant mechanisms in Gossypium stocksii.</title>
        <authorList>
            <person name="Yu D."/>
            <person name="Ke L."/>
            <person name="Zhang D."/>
            <person name="Wu Y."/>
            <person name="Sun Y."/>
            <person name="Mei J."/>
            <person name="Sun J."/>
            <person name="Sun Y."/>
        </authorList>
    </citation>
    <scope>NUCLEOTIDE SEQUENCE [LARGE SCALE GENOMIC DNA]</scope>
    <source>
        <strain evidence="2">cv. E1</strain>
        <tissue evidence="1">Leaf</tissue>
    </source>
</reference>
<comment type="caution">
    <text evidence="1">The sequence shown here is derived from an EMBL/GenBank/DDBJ whole genome shotgun (WGS) entry which is preliminary data.</text>
</comment>
<keyword evidence="2" id="KW-1185">Reference proteome</keyword>
<name>A0A9D3VHK6_9ROSI</name>